<evidence type="ECO:0000313" key="4">
    <source>
        <dbReference type="EMBL" id="RKP16576.1"/>
    </source>
</evidence>
<dbReference type="SUPFAM" id="SSF56204">
    <property type="entry name" value="Hect, E3 ligase catalytic domain"/>
    <property type="match status" value="1"/>
</dbReference>
<dbReference type="Gene3D" id="3.90.1750.10">
    <property type="entry name" value="Hect, E3 ligase catalytic domains"/>
    <property type="match status" value="1"/>
</dbReference>
<dbReference type="AlphaFoldDB" id="A0A4P9YBF1"/>
<dbReference type="GO" id="GO:0004842">
    <property type="term" value="F:ubiquitin-protein transferase activity"/>
    <property type="evidence" value="ECO:0007669"/>
    <property type="project" value="InterPro"/>
</dbReference>
<evidence type="ECO:0000259" key="3">
    <source>
        <dbReference type="PROSITE" id="PS50237"/>
    </source>
</evidence>
<name>A0A4P9YBF1_ROZAC</name>
<keyword evidence="1 2" id="KW-0833">Ubl conjugation pathway</keyword>
<proteinExistence type="predicted"/>
<reference evidence="5" key="1">
    <citation type="journal article" date="2018" name="Nat. Microbiol.">
        <title>Leveraging single-cell genomics to expand the fungal tree of life.</title>
        <authorList>
            <person name="Ahrendt S.R."/>
            <person name="Quandt C.A."/>
            <person name="Ciobanu D."/>
            <person name="Clum A."/>
            <person name="Salamov A."/>
            <person name="Andreopoulos B."/>
            <person name="Cheng J.F."/>
            <person name="Woyke T."/>
            <person name="Pelin A."/>
            <person name="Henrissat B."/>
            <person name="Reynolds N.K."/>
            <person name="Benny G.L."/>
            <person name="Smith M.E."/>
            <person name="James T.Y."/>
            <person name="Grigoriev I.V."/>
        </authorList>
    </citation>
    <scope>NUCLEOTIDE SEQUENCE [LARGE SCALE GENOMIC DNA]</scope>
    <source>
        <strain evidence="5">CSF55</strain>
    </source>
</reference>
<dbReference type="SMART" id="SM00119">
    <property type="entry name" value="HECTc"/>
    <property type="match status" value="1"/>
</dbReference>
<dbReference type="PROSITE" id="PS50237">
    <property type="entry name" value="HECT"/>
    <property type="match status" value="1"/>
</dbReference>
<dbReference type="EMBL" id="ML006405">
    <property type="protein sequence ID" value="RKP16576.1"/>
    <property type="molecule type" value="Genomic_DNA"/>
</dbReference>
<sequence>DSHNRNAQRETRVRRSTAIVPNISSLAPSIPAAVSQDRRERSGAVDISVSELSDHLNSLLTLHNGANSMSYEEQSFPSFLDVSLDEYLFLIPMTVRAEHLFDDAFHEFNTIFAYLNKMHEEDYRIDSGIVLLYVTMYGENGIDHGGLSKSLISKLQREFVKRSILVLKRGFLTFNEDSAQGMEDFLAFVISLSLKYGIPFSHPLAPSLVRFLTSEENNAFDVLDAELPVVARTLKNMMKSTIETPQDYYMFFEDDGGNVQVNDSNKFEIIERHLRWIKQGATSVIHKHLFENLQKSFKSYCPTLYKELKWTEIQTALKAPLEIDVNKWQRITTYQDCDIQDNSVEYFWRVCKKFGYNLDYQGVEKTYPTVQSCFSILKLYRIPEYQEGDIEHEDYAVFKKKLLAVIEEENFSLC</sequence>
<dbReference type="Pfam" id="PF00632">
    <property type="entry name" value="HECT"/>
    <property type="match status" value="1"/>
</dbReference>
<gene>
    <name evidence="4" type="ORF">ROZALSC1DRAFT_25111</name>
</gene>
<organism evidence="4 5">
    <name type="scientific">Rozella allomycis (strain CSF55)</name>
    <dbReference type="NCBI Taxonomy" id="988480"/>
    <lineage>
        <taxon>Eukaryota</taxon>
        <taxon>Fungi</taxon>
        <taxon>Fungi incertae sedis</taxon>
        <taxon>Cryptomycota</taxon>
        <taxon>Cryptomycota incertae sedis</taxon>
        <taxon>Rozella</taxon>
    </lineage>
</organism>
<dbReference type="Proteomes" id="UP000281549">
    <property type="component" value="Unassembled WGS sequence"/>
</dbReference>
<evidence type="ECO:0000256" key="2">
    <source>
        <dbReference type="PROSITE-ProRule" id="PRU00104"/>
    </source>
</evidence>
<evidence type="ECO:0000313" key="5">
    <source>
        <dbReference type="Proteomes" id="UP000281549"/>
    </source>
</evidence>
<feature type="non-terminal residue" evidence="4">
    <location>
        <position position="1"/>
    </location>
</feature>
<comment type="caution">
    <text evidence="2">Lacks conserved residue(s) required for the propagation of feature annotation.</text>
</comment>
<accession>A0A4P9YBF1</accession>
<dbReference type="InterPro" id="IPR035983">
    <property type="entry name" value="Hect_E3_ubiquitin_ligase"/>
</dbReference>
<feature type="domain" description="HECT" evidence="3">
    <location>
        <begin position="119"/>
        <end position="354"/>
    </location>
</feature>
<dbReference type="InterPro" id="IPR000569">
    <property type="entry name" value="HECT_dom"/>
</dbReference>
<evidence type="ECO:0000256" key="1">
    <source>
        <dbReference type="ARBA" id="ARBA00022786"/>
    </source>
</evidence>
<protein>
    <recommendedName>
        <fullName evidence="3">HECT domain-containing protein</fullName>
    </recommendedName>
</protein>